<name>A0A383EZ05_9ZZZZ</name>
<protein>
    <submittedName>
        <fullName evidence="2">Uncharacterized protein</fullName>
    </submittedName>
</protein>
<accession>A0A383EZ05</accession>
<evidence type="ECO:0000256" key="1">
    <source>
        <dbReference type="SAM" id="Phobius"/>
    </source>
</evidence>
<evidence type="ECO:0000313" key="2">
    <source>
        <dbReference type="EMBL" id="SVE62117.1"/>
    </source>
</evidence>
<dbReference type="AlphaFoldDB" id="A0A383EZ05"/>
<keyword evidence="1" id="KW-0472">Membrane</keyword>
<sequence length="132" mass="15674">MLDFLQNSDLVSIILGDEVIFCVIFTLSVFIAVHSLLGLMQQSNALYTRLARIEADLNVLQASIPGKLERIRNLRETQAPLMERFTQIQAYYSRLQYIDRRWHDEQIEKEREEEEDKDNQIQRQRMGLDRFI</sequence>
<dbReference type="EMBL" id="UINC01230125">
    <property type="protein sequence ID" value="SVE62117.1"/>
    <property type="molecule type" value="Genomic_DNA"/>
</dbReference>
<organism evidence="2">
    <name type="scientific">marine metagenome</name>
    <dbReference type="NCBI Taxonomy" id="408172"/>
    <lineage>
        <taxon>unclassified sequences</taxon>
        <taxon>metagenomes</taxon>
        <taxon>ecological metagenomes</taxon>
    </lineage>
</organism>
<keyword evidence="1" id="KW-1133">Transmembrane helix</keyword>
<proteinExistence type="predicted"/>
<reference evidence="2" key="1">
    <citation type="submission" date="2018-05" db="EMBL/GenBank/DDBJ databases">
        <authorList>
            <person name="Lanie J.A."/>
            <person name="Ng W.-L."/>
            <person name="Kazmierczak K.M."/>
            <person name="Andrzejewski T.M."/>
            <person name="Davidsen T.M."/>
            <person name="Wayne K.J."/>
            <person name="Tettelin H."/>
            <person name="Glass J.I."/>
            <person name="Rusch D."/>
            <person name="Podicherti R."/>
            <person name="Tsui H.-C.T."/>
            <person name="Winkler M.E."/>
        </authorList>
    </citation>
    <scope>NUCLEOTIDE SEQUENCE</scope>
</reference>
<feature type="transmembrane region" description="Helical" evidence="1">
    <location>
        <begin position="20"/>
        <end position="40"/>
    </location>
</feature>
<keyword evidence="1" id="KW-0812">Transmembrane</keyword>
<gene>
    <name evidence="2" type="ORF">METZ01_LOCUS514971</name>
</gene>